<organism evidence="2 3">
    <name type="scientific">Rubinisphaera italica</name>
    <dbReference type="NCBI Taxonomy" id="2527969"/>
    <lineage>
        <taxon>Bacteria</taxon>
        <taxon>Pseudomonadati</taxon>
        <taxon>Planctomycetota</taxon>
        <taxon>Planctomycetia</taxon>
        <taxon>Planctomycetales</taxon>
        <taxon>Planctomycetaceae</taxon>
        <taxon>Rubinisphaera</taxon>
    </lineage>
</organism>
<protein>
    <submittedName>
        <fullName evidence="2">Uncharacterized protein</fullName>
    </submittedName>
</protein>
<evidence type="ECO:0000313" key="3">
    <source>
        <dbReference type="Proteomes" id="UP000316095"/>
    </source>
</evidence>
<reference evidence="2 3" key="1">
    <citation type="submission" date="2019-02" db="EMBL/GenBank/DDBJ databases">
        <title>Deep-cultivation of Planctomycetes and their phenomic and genomic characterization uncovers novel biology.</title>
        <authorList>
            <person name="Wiegand S."/>
            <person name="Jogler M."/>
            <person name="Boedeker C."/>
            <person name="Pinto D."/>
            <person name="Vollmers J."/>
            <person name="Rivas-Marin E."/>
            <person name="Kohn T."/>
            <person name="Peeters S.H."/>
            <person name="Heuer A."/>
            <person name="Rast P."/>
            <person name="Oberbeckmann S."/>
            <person name="Bunk B."/>
            <person name="Jeske O."/>
            <person name="Meyerdierks A."/>
            <person name="Storesund J.E."/>
            <person name="Kallscheuer N."/>
            <person name="Luecker S."/>
            <person name="Lage O.M."/>
            <person name="Pohl T."/>
            <person name="Merkel B.J."/>
            <person name="Hornburger P."/>
            <person name="Mueller R.-W."/>
            <person name="Bruemmer F."/>
            <person name="Labrenz M."/>
            <person name="Spormann A.M."/>
            <person name="Op Den Camp H."/>
            <person name="Overmann J."/>
            <person name="Amann R."/>
            <person name="Jetten M.S.M."/>
            <person name="Mascher T."/>
            <person name="Medema M.H."/>
            <person name="Devos D.P."/>
            <person name="Kaster A.-K."/>
            <person name="Ovreas L."/>
            <person name="Rohde M."/>
            <person name="Galperin M.Y."/>
            <person name="Jogler C."/>
        </authorList>
    </citation>
    <scope>NUCLEOTIDE SEQUENCE [LARGE SCALE GENOMIC DNA]</scope>
    <source>
        <strain evidence="2 3">Pan54</strain>
    </source>
</reference>
<dbReference type="OrthoDB" id="211402at2"/>
<proteinExistence type="predicted"/>
<evidence type="ECO:0000256" key="1">
    <source>
        <dbReference type="SAM" id="MobiDB-lite"/>
    </source>
</evidence>
<comment type="caution">
    <text evidence="2">The sequence shown here is derived from an EMBL/GenBank/DDBJ whole genome shotgun (WGS) entry which is preliminary data.</text>
</comment>
<dbReference type="RefSeq" id="WP_146502544.1">
    <property type="nucleotide sequence ID" value="NZ_SJPG01000001.1"/>
</dbReference>
<name>A0A5C5XBL5_9PLAN</name>
<feature type="region of interest" description="Disordered" evidence="1">
    <location>
        <begin position="50"/>
        <end position="112"/>
    </location>
</feature>
<accession>A0A5C5XBL5</accession>
<dbReference type="EMBL" id="SJPG01000001">
    <property type="protein sequence ID" value="TWT60416.1"/>
    <property type="molecule type" value="Genomic_DNA"/>
</dbReference>
<gene>
    <name evidence="2" type="ORF">Pan54_11300</name>
</gene>
<keyword evidence="3" id="KW-1185">Reference proteome</keyword>
<sequence>MQGRIAGFLMTIFMALPLAAIPLMSIFGIPQFGSLAATIDETGFLAEDPIADTSAPSWSDSPAPVFGDSAQDSTPVNLSKNSTNTPPVQTTSLGNSQDFSTPSAFGTQENPSGTLTWDQGIARLAQMGITDYRIQPGIVPGTSHFACYARPASKATVLRFEAEANDPLQALLKTLKQVEPWHSARSQSSNTEIF</sequence>
<dbReference type="Proteomes" id="UP000316095">
    <property type="component" value="Unassembled WGS sequence"/>
</dbReference>
<feature type="compositionally biased region" description="Polar residues" evidence="1">
    <location>
        <begin position="70"/>
        <end position="112"/>
    </location>
</feature>
<dbReference type="AlphaFoldDB" id="A0A5C5XBL5"/>
<evidence type="ECO:0000313" key="2">
    <source>
        <dbReference type="EMBL" id="TWT60416.1"/>
    </source>
</evidence>